<evidence type="ECO:0000313" key="10">
    <source>
        <dbReference type="Proteomes" id="UP000217528"/>
    </source>
</evidence>
<dbReference type="NCBIfam" id="TIGR01343">
    <property type="entry name" value="hacA_fam"/>
    <property type="match status" value="1"/>
</dbReference>
<comment type="function">
    <text evidence="6">Catalyzes the isomerization between 2-isopropylmalate and 3-isopropylmalate, via the formation of 2-isopropylmaleate.</text>
</comment>
<dbReference type="GO" id="GO:0003861">
    <property type="term" value="F:3-isopropylmalate dehydratase activity"/>
    <property type="evidence" value="ECO:0007669"/>
    <property type="project" value="UniProtKB-UniRule"/>
</dbReference>
<dbReference type="InterPro" id="IPR006251">
    <property type="entry name" value="Homoacnase/IPMdehydase_lsu"/>
</dbReference>
<comment type="subunit">
    <text evidence="6">Heterodimer of LeuC and LeuD.</text>
</comment>
<evidence type="ECO:0000259" key="7">
    <source>
        <dbReference type="Pfam" id="PF00330"/>
    </source>
</evidence>
<dbReference type="CDD" id="cd01583">
    <property type="entry name" value="IPMI"/>
    <property type="match status" value="1"/>
</dbReference>
<keyword evidence="2 6" id="KW-0479">Metal-binding</keyword>
<feature type="binding site" evidence="6">
    <location>
        <position position="359"/>
    </location>
    <ligand>
        <name>[4Fe-4S] cluster</name>
        <dbReference type="ChEBI" id="CHEBI:49883"/>
    </ligand>
</feature>
<feature type="binding site" evidence="6">
    <location>
        <position position="296"/>
    </location>
    <ligand>
        <name>[4Fe-4S] cluster</name>
        <dbReference type="ChEBI" id="CHEBI:49883"/>
    </ligand>
</feature>
<sequence>MNITEKILAKHAGLDEVSANDTVTAKVDIAMSHDGTTPPTIKVFEKLTDKVWDPEKIVLVFDHNIPANTIGSANFQQVVREFAKKQKINNIYKQGEGICHQVLPEMGHVKPSSLIVGADSHTCTYGAFGAFSTGLGATDLALVYAKGETWLNVPESLKINVNGKLPEHTFSKDVILNIIKTLGSYGGTYKSLEFHGDTIDAMSPDARMTITNMVIECGAKNGIMIPNKQTREYLAQRNITDYEITTPDKDAEYEKTYDFNVDDLQPQVACPHNVDNVCDVDKIQGTTINQAVLGSCTNGRYEDLAQAAEILKGQKVHEDVQLLVFPASRKIYQDAIDTGIIQTLLESNTIICNPGCGPCLGAHMGVMDDDMKAISTTNRNFLGRMGSAKSYVYLSNPQVVAASAITGEITNPSEI</sequence>
<dbReference type="HAMAP" id="MF_01027">
    <property type="entry name" value="LeuC_type2"/>
    <property type="match status" value="1"/>
</dbReference>
<evidence type="ECO:0000313" key="9">
    <source>
        <dbReference type="EMBL" id="PWL08922.1"/>
    </source>
</evidence>
<keyword evidence="6" id="KW-0432">Leucine biosynthesis</keyword>
<comment type="pathway">
    <text evidence="6">Amino-acid biosynthesis; L-leucine biosynthesis; L-leucine from 3-methyl-2-oxobutanoate: step 2/4.</text>
</comment>
<protein>
    <recommendedName>
        <fullName evidence="6">3-isopropylmalate dehydratase large subunit</fullName>
        <ecNumber evidence="6">4.2.1.33</ecNumber>
    </recommendedName>
    <alternativeName>
        <fullName evidence="6">Alpha-IPM isomerase</fullName>
        <shortName evidence="6">IPMI</shortName>
    </alternativeName>
    <alternativeName>
        <fullName evidence="6">Isopropylmalate isomerase</fullName>
    </alternativeName>
</protein>
<evidence type="ECO:0000256" key="3">
    <source>
        <dbReference type="ARBA" id="ARBA00023004"/>
    </source>
</evidence>
<dbReference type="EMBL" id="LMVN01000023">
    <property type="protein sequence ID" value="PAV07033.1"/>
    <property type="molecule type" value="Genomic_DNA"/>
</dbReference>
<dbReference type="PRINTS" id="PR00415">
    <property type="entry name" value="ACONITASE"/>
</dbReference>
<evidence type="ECO:0000256" key="4">
    <source>
        <dbReference type="ARBA" id="ARBA00023014"/>
    </source>
</evidence>
<dbReference type="RefSeq" id="WP_095608955.1">
    <property type="nucleotide sequence ID" value="NZ_LMVN01000023.1"/>
</dbReference>
<comment type="cofactor">
    <cofactor evidence="6">
        <name>[4Fe-4S] cluster</name>
        <dbReference type="ChEBI" id="CHEBI:49883"/>
    </cofactor>
    <text evidence="6">Binds 1 [4Fe-4S] cluster per subunit.</text>
</comment>
<dbReference type="SUPFAM" id="SSF53732">
    <property type="entry name" value="Aconitase iron-sulfur domain"/>
    <property type="match status" value="1"/>
</dbReference>
<feature type="binding site" evidence="6">
    <location>
        <position position="356"/>
    </location>
    <ligand>
        <name>[4Fe-4S] cluster</name>
        <dbReference type="ChEBI" id="CHEBI:49883"/>
    </ligand>
</feature>
<dbReference type="GO" id="GO:0051539">
    <property type="term" value="F:4 iron, 4 sulfur cluster binding"/>
    <property type="evidence" value="ECO:0007669"/>
    <property type="project" value="UniProtKB-KW"/>
</dbReference>
<organism evidence="8 10">
    <name type="scientific">Methanosphaera cuniculi</name>
    <dbReference type="NCBI Taxonomy" id="1077256"/>
    <lineage>
        <taxon>Archaea</taxon>
        <taxon>Methanobacteriati</taxon>
        <taxon>Methanobacteriota</taxon>
        <taxon>Methanomada group</taxon>
        <taxon>Methanobacteria</taxon>
        <taxon>Methanobacteriales</taxon>
        <taxon>Methanobacteriaceae</taxon>
        <taxon>Methanosphaera</taxon>
    </lineage>
</organism>
<reference evidence="8 10" key="2">
    <citation type="journal article" date="2017" name="BMC Genomics">
        <title>Genomic analysis of methanogenic archaea reveals a shift towards energy conservation.</title>
        <authorList>
            <person name="Gilmore S.P."/>
            <person name="Henske J.K."/>
            <person name="Sexton J.A."/>
            <person name="Solomon K.V."/>
            <person name="Seppala S."/>
            <person name="Yoo J.I."/>
            <person name="Huyett L.M."/>
            <person name="Pressman A."/>
            <person name="Cogan J.Z."/>
            <person name="Kivenson V."/>
            <person name="Peng X."/>
            <person name="Tan Y."/>
            <person name="Valentine D.L."/>
            <person name="O'Malley M.A."/>
        </authorList>
    </citation>
    <scope>NUCLEOTIDE SEQUENCE [LARGE SCALE GENOMIC DNA]</scope>
    <source>
        <strain evidence="8 10">1R-7</strain>
    </source>
</reference>
<proteinExistence type="inferred from homology"/>
<dbReference type="InterPro" id="IPR036008">
    <property type="entry name" value="Aconitase_4Fe-4S_dom"/>
</dbReference>
<dbReference type="AlphaFoldDB" id="A0A2A2HCR9"/>
<keyword evidence="3 6" id="KW-0408">Iron</keyword>
<evidence type="ECO:0000256" key="2">
    <source>
        <dbReference type="ARBA" id="ARBA00022723"/>
    </source>
</evidence>
<keyword evidence="6" id="KW-0100">Branched-chain amino acid biosynthesis</keyword>
<dbReference type="InterPro" id="IPR011826">
    <property type="entry name" value="HAcnase/IPMdehydase_lsu_prok"/>
</dbReference>
<comment type="similarity">
    <text evidence="6">Belongs to the aconitase/IPM isomerase family. LeuC type 2 subfamily.</text>
</comment>
<keyword evidence="6" id="KW-0028">Amino-acid biosynthesis</keyword>
<dbReference type="Proteomes" id="UP000246004">
    <property type="component" value="Unassembled WGS sequence"/>
</dbReference>
<dbReference type="PANTHER" id="PTHR43822:SF2">
    <property type="entry name" value="HOMOACONITASE, MITOCHONDRIAL"/>
    <property type="match status" value="1"/>
</dbReference>
<name>A0A2A2HCR9_9EURY</name>
<evidence type="ECO:0000256" key="1">
    <source>
        <dbReference type="ARBA" id="ARBA00022485"/>
    </source>
</evidence>
<evidence type="ECO:0000256" key="6">
    <source>
        <dbReference type="HAMAP-Rule" id="MF_01027"/>
    </source>
</evidence>
<evidence type="ECO:0000313" key="11">
    <source>
        <dbReference type="Proteomes" id="UP000246004"/>
    </source>
</evidence>
<dbReference type="UniPathway" id="UPA00048">
    <property type="reaction ID" value="UER00071"/>
</dbReference>
<reference evidence="9 11" key="1">
    <citation type="submission" date="2016-04" db="EMBL/GenBank/DDBJ databases">
        <title>Genome sequence of Methanosphaera cuniculi DSM 4103.</title>
        <authorList>
            <person name="Poehlein A."/>
            <person name="Seedorf H."/>
            <person name="Daniel R."/>
        </authorList>
    </citation>
    <scope>NUCLEOTIDE SEQUENCE [LARGE SCALE GENOMIC DNA]</scope>
    <source>
        <strain evidence="9 11">DSM 4103</strain>
    </source>
</reference>
<dbReference type="GO" id="GO:0009098">
    <property type="term" value="P:L-leucine biosynthetic process"/>
    <property type="evidence" value="ECO:0007669"/>
    <property type="project" value="UniProtKB-UniRule"/>
</dbReference>
<dbReference type="EC" id="4.2.1.33" evidence="6"/>
<dbReference type="InterPro" id="IPR033941">
    <property type="entry name" value="IPMI_cat"/>
</dbReference>
<gene>
    <name evidence="9" type="primary">dmdA_1</name>
    <name evidence="6" type="synonym">leuC</name>
    <name evidence="8" type="ORF">ASJ82_02040</name>
    <name evidence="9" type="ORF">MSCUN_01890</name>
</gene>
<dbReference type="InterPro" id="IPR018136">
    <property type="entry name" value="Aconitase_4Fe-4S_BS"/>
</dbReference>
<dbReference type="InterPro" id="IPR050067">
    <property type="entry name" value="IPM_dehydratase_rel_enz"/>
</dbReference>
<dbReference type="InterPro" id="IPR015931">
    <property type="entry name" value="Acnase/IPM_dHydase_lsu_aba_1/3"/>
</dbReference>
<feature type="domain" description="Aconitase/3-isopropylmalate dehydratase large subunit alpha/beta/alpha" evidence="7">
    <location>
        <begin position="5"/>
        <end position="282"/>
    </location>
</feature>
<dbReference type="Gene3D" id="3.30.499.10">
    <property type="entry name" value="Aconitase, domain 3"/>
    <property type="match status" value="2"/>
</dbReference>
<dbReference type="Proteomes" id="UP000217528">
    <property type="component" value="Unassembled WGS sequence"/>
</dbReference>
<evidence type="ECO:0000313" key="8">
    <source>
        <dbReference type="EMBL" id="PAV07033.1"/>
    </source>
</evidence>
<evidence type="ECO:0000256" key="5">
    <source>
        <dbReference type="ARBA" id="ARBA00023239"/>
    </source>
</evidence>
<dbReference type="InterPro" id="IPR001030">
    <property type="entry name" value="Acoase/IPM_deHydtase_lsu_aba"/>
</dbReference>
<dbReference type="NCBIfam" id="TIGR02086">
    <property type="entry name" value="IPMI_arch"/>
    <property type="match status" value="1"/>
</dbReference>
<dbReference type="GO" id="GO:0046872">
    <property type="term" value="F:metal ion binding"/>
    <property type="evidence" value="ECO:0007669"/>
    <property type="project" value="UniProtKB-KW"/>
</dbReference>
<dbReference type="Pfam" id="PF00330">
    <property type="entry name" value="Aconitase"/>
    <property type="match status" value="1"/>
</dbReference>
<dbReference type="NCBIfam" id="NF040615">
    <property type="entry name" value="HacA_Meth"/>
    <property type="match status" value="1"/>
</dbReference>
<dbReference type="EMBL" id="LWMS01000005">
    <property type="protein sequence ID" value="PWL08922.1"/>
    <property type="molecule type" value="Genomic_DNA"/>
</dbReference>
<keyword evidence="5 6" id="KW-0456">Lyase</keyword>
<keyword evidence="10" id="KW-1185">Reference proteome</keyword>
<comment type="caution">
    <text evidence="8">The sequence shown here is derived from an EMBL/GenBank/DDBJ whole genome shotgun (WGS) entry which is preliminary data.</text>
</comment>
<dbReference type="PROSITE" id="PS00450">
    <property type="entry name" value="ACONITASE_1"/>
    <property type="match status" value="1"/>
</dbReference>
<dbReference type="OrthoDB" id="255at2157"/>
<comment type="catalytic activity">
    <reaction evidence="6">
        <text>(2R,3S)-3-isopropylmalate = (2S)-2-isopropylmalate</text>
        <dbReference type="Rhea" id="RHEA:32287"/>
        <dbReference type="ChEBI" id="CHEBI:1178"/>
        <dbReference type="ChEBI" id="CHEBI:35121"/>
        <dbReference type="EC" id="4.2.1.33"/>
    </reaction>
</comment>
<keyword evidence="1 6" id="KW-0004">4Fe-4S</keyword>
<dbReference type="PANTHER" id="PTHR43822">
    <property type="entry name" value="HOMOACONITASE, MITOCHONDRIAL-RELATED"/>
    <property type="match status" value="1"/>
</dbReference>
<keyword evidence="4 6" id="KW-0411">Iron-sulfur</keyword>
<accession>A0A2A2HCR9</accession>
<dbReference type="NCBIfam" id="NF001614">
    <property type="entry name" value="PRK00402.1"/>
    <property type="match status" value="1"/>
</dbReference>